<feature type="compositionally biased region" description="Low complexity" evidence="6">
    <location>
        <begin position="1614"/>
        <end position="1625"/>
    </location>
</feature>
<dbReference type="Proteomes" id="UP000239649">
    <property type="component" value="Unassembled WGS sequence"/>
</dbReference>
<organism evidence="8 9">
    <name type="scientific">Micractinium conductrix</name>
    <dbReference type="NCBI Taxonomy" id="554055"/>
    <lineage>
        <taxon>Eukaryota</taxon>
        <taxon>Viridiplantae</taxon>
        <taxon>Chlorophyta</taxon>
        <taxon>core chlorophytes</taxon>
        <taxon>Trebouxiophyceae</taxon>
        <taxon>Chlorellales</taxon>
        <taxon>Chlorellaceae</taxon>
        <taxon>Chlorella clade</taxon>
        <taxon>Micractinium</taxon>
    </lineage>
</organism>
<feature type="compositionally biased region" description="Low complexity" evidence="6">
    <location>
        <begin position="1765"/>
        <end position="1777"/>
    </location>
</feature>
<dbReference type="Pfam" id="PF03568">
    <property type="entry name" value="Separin_C"/>
    <property type="match status" value="2"/>
</dbReference>
<keyword evidence="5" id="KW-0175">Coiled coil</keyword>
<evidence type="ECO:0000256" key="4">
    <source>
        <dbReference type="ARBA" id="ARBA00022829"/>
    </source>
</evidence>
<dbReference type="EMBL" id="LHPF02000008">
    <property type="protein sequence ID" value="PSC72988.1"/>
    <property type="molecule type" value="Genomic_DNA"/>
</dbReference>
<sequence>MAGGSLLAAAKAWAADGDAKGGRQLAAALAKAAAKGSREAREAALQAFRAVQQRLAEPGGGALALAALGSAALAALAALPPRPPPEQLAGWRYNFARRLVSAKAYAEAHAEAWDLFQQLQAGSGEAAAAHTAGTSGAAPASASPETANLAVGTVLTLVLCCVEGRLLGDTEALHGALAAAESLPPWLSLLKPEEAAKHTEAAYRYLYKAAVALVEREAWSAAASTAAALLGAAGDDAAAQRRALAALGKLAAHLPDEEGAAALAAAACHAARLELGSGSAADLLGMLCSAAQRATPSTALVLQRAALACCAANIAPVLRTAGLLLPVLALHLPAVSLPAWQAPVQEAVDLVGSSIQQLAAAAAAHQLLPPGEAQRCLALLEAACLPANALRRALAGQLSGGADVCAALGGAAATNLAAAVLELLPSIVGVVSRLPGSFDSSTSSLSSQGHAAAVGLVTAARLRASCLAAQQKGSTGGEQLLSNTTLTACSLLGWDLQRYAYSSMLPPESCAVDPQELSWLASALFNVGVDLLSSQQSAAAVAAAMHAAVSAAAVGLRALAEEDAPAAEDAASRLADFCRKCSALSDAQRQAGDGLGALHSLGHSVALLLQLGFAEPAAWQPLVQAWVRLQAELLQEEPVSASSTGAAERQPVRRGRGAASKKSTAAAVAAAPASDDTAASPQQALAGLLLQHEADLPDGCILAALEEELLCWAAAQAGGSAAAAHCRSLASSLLGSHFPAAQRPLEHAGVLLALHRAVLPAEDGQSGQLLLERAAAVLEQAPGVAAAAMLARARCMLAIDGAQELARQALLEQQQERQRSNAAASTSAVGSREQDAAVLAQLASGSSADAAAWQCVAQHAAAAVEALRAAGGGAALADSLRQEFGELARLLGLHGLDAPAKQLHHLLPDCTPPASGVLADCLFPAASASAAEAQRQAESAAAEASRTSASVAVQRAALHRQAAEAAAVEGDVVAALFHAAEAHRLLAVLFHGSGEAGAVGTGVAPSTGWWRLVAAYMGSLLQLAQLFEAAGQADEALHALREGQRLAVAAGAAPVAAAFATRVADILCKQGQLAAAEQVAEAAERQLAATAADSLPVRYCQAAAELVRAQLGVAAAAGGSVGKASWQACQAAVVACAGRGSSSAPSAPAAKGRARKAPAKSAGRGKAAVAAEGGSGSGLLLQQPQQRLWQALELSQGMLAVHRSSATLLAAECGRQGYLHLAAWLLHSSLGAAMRLQYQLVLHSKRQHLVQRQRRGGIAVGDDPTAQVQELDRLTAMLRPSLDWQAVQQLAGTGTPALGSVKGRQAAAKAAAAAGDPAAALAALELQARQQLHAWQASLPADTASCSVSTLPAALGGSSSILVSRLAPASGSAAGQEATPPLLVALPVQQLSASLSQHPIRALRLEDDAPSDDSATATSSVQSVLDEMAAVLADSGRSMRELSTDTKEQQREWWRARLSLDDRLAALVKHLDSSWLGPWRCLLQGAPRDGALEEPHPAAARLVQLLEGAGQPAAPQQAALLHHVAAVLGRHAGSLSPGELRLAAHQLSAAAGLVCSQEQQHELEALLAAQPAEQQQQADADMADAADAAPAAGKKAKGGGKSVKFADDENEPALQQQQQQQQPLQRQEEPASTPAAPPGRAIRGRRPAAPARGRRSAAATAAAEPVQAADDDAPASPVATLGAVGGGGDEEAPATAAKGGLCQVFDSLSLDEGGAPGTAAAVAPPTGPSARGAGTTARSVKSRSRLRMMQAGTPRPVAARRSLAAAATAPQPAREAPLTVAKTAPPPAARPSSSSDGVCAAAAAGPVLLVLDGALQELPWESVPGLLGQRVYRMPSLACAAASALRADTSVDLSSTFYALNPSGDLAATQATFQDWFAGMRGWQGRTGSAPSASELAAALQHHAFYLYCGHGGGEQYISVTKLRSLERCSAALLMGCSSGRLRAQQHYEPAGAVLAYLLAGCPAAVANLWDVTDRDIDRYSQAVLTSWISGGGGGGGESERGADMSAAVGASRAVCKLPHLVGAAPVCYGIPSRIFLS</sequence>
<dbReference type="GO" id="GO:0004197">
    <property type="term" value="F:cysteine-type endopeptidase activity"/>
    <property type="evidence" value="ECO:0007669"/>
    <property type="project" value="InterPro"/>
</dbReference>
<evidence type="ECO:0000256" key="1">
    <source>
        <dbReference type="ARBA" id="ARBA00000451"/>
    </source>
</evidence>
<evidence type="ECO:0000256" key="5">
    <source>
        <dbReference type="SAM" id="Coils"/>
    </source>
</evidence>
<dbReference type="STRING" id="554055.A0A2P6VFY7"/>
<feature type="region of interest" description="Disordered" evidence="6">
    <location>
        <begin position="1571"/>
        <end position="1695"/>
    </location>
</feature>
<evidence type="ECO:0000259" key="7">
    <source>
        <dbReference type="PROSITE" id="PS51700"/>
    </source>
</evidence>
<dbReference type="Pfam" id="PF25110">
    <property type="entry name" value="TPR_ESP1"/>
    <property type="match status" value="1"/>
</dbReference>
<dbReference type="GO" id="GO:0006508">
    <property type="term" value="P:proteolysis"/>
    <property type="evidence" value="ECO:0007669"/>
    <property type="project" value="InterPro"/>
</dbReference>
<dbReference type="InterPro" id="IPR056933">
    <property type="entry name" value="TPR_ESP1"/>
</dbReference>
<feature type="compositionally biased region" description="Low complexity" evidence="6">
    <location>
        <begin position="1159"/>
        <end position="1170"/>
    </location>
</feature>
<feature type="region of interest" description="Disordered" evidence="6">
    <location>
        <begin position="1141"/>
        <end position="1170"/>
    </location>
</feature>
<reference evidence="8 9" key="1">
    <citation type="journal article" date="2018" name="Plant J.">
        <title>Genome sequences of Chlorella sorokiniana UTEX 1602 and Micractinium conductrix SAG 241.80: implications to maltose excretion by a green alga.</title>
        <authorList>
            <person name="Arriola M.B."/>
            <person name="Velmurugan N."/>
            <person name="Zhang Y."/>
            <person name="Plunkett M.H."/>
            <person name="Hondzo H."/>
            <person name="Barney B.M."/>
        </authorList>
    </citation>
    <scope>NUCLEOTIDE SEQUENCE [LARGE SCALE GENOMIC DNA]</scope>
    <source>
        <strain evidence="8 9">SAG 241.80</strain>
    </source>
</reference>
<feature type="region of interest" description="Disordered" evidence="6">
    <location>
        <begin position="1716"/>
        <end position="1744"/>
    </location>
</feature>
<dbReference type="GO" id="GO:0051307">
    <property type="term" value="P:meiotic chromosome separation"/>
    <property type="evidence" value="ECO:0007669"/>
    <property type="project" value="TreeGrafter"/>
</dbReference>
<gene>
    <name evidence="8" type="ORF">C2E20_3793</name>
</gene>
<evidence type="ECO:0000313" key="9">
    <source>
        <dbReference type="Proteomes" id="UP000239649"/>
    </source>
</evidence>
<feature type="coiled-coil region" evidence="5">
    <location>
        <begin position="1066"/>
        <end position="1093"/>
    </location>
</feature>
<dbReference type="PROSITE" id="PS51700">
    <property type="entry name" value="SEPARIN"/>
    <property type="match status" value="1"/>
</dbReference>
<dbReference type="PANTHER" id="PTHR12792">
    <property type="entry name" value="EXTRA SPINDLE POLES 1-RELATED"/>
    <property type="match status" value="1"/>
</dbReference>
<keyword evidence="3" id="KW-0378">Hydrolase</keyword>
<feature type="compositionally biased region" description="Low complexity" evidence="6">
    <location>
        <begin position="1717"/>
        <end position="1730"/>
    </location>
</feature>
<dbReference type="GO" id="GO:0072686">
    <property type="term" value="C:mitotic spindle"/>
    <property type="evidence" value="ECO:0007669"/>
    <property type="project" value="TreeGrafter"/>
</dbReference>
<keyword evidence="9" id="KW-1185">Reference proteome</keyword>
<dbReference type="GO" id="GO:0005634">
    <property type="term" value="C:nucleus"/>
    <property type="evidence" value="ECO:0007669"/>
    <property type="project" value="InterPro"/>
</dbReference>
<feature type="domain" description="Peptidase C50" evidence="7">
    <location>
        <begin position="1853"/>
        <end position="1948"/>
    </location>
</feature>
<keyword evidence="4" id="KW-0159">Chromosome partition</keyword>
<dbReference type="GO" id="GO:0005737">
    <property type="term" value="C:cytoplasm"/>
    <property type="evidence" value="ECO:0007669"/>
    <property type="project" value="TreeGrafter"/>
</dbReference>
<evidence type="ECO:0000256" key="2">
    <source>
        <dbReference type="ARBA" id="ARBA00012489"/>
    </source>
</evidence>
<dbReference type="InterPro" id="IPR005314">
    <property type="entry name" value="Peptidase_C50"/>
</dbReference>
<dbReference type="OrthoDB" id="10255632at2759"/>
<proteinExistence type="predicted"/>
<dbReference type="EC" id="3.4.22.49" evidence="2"/>
<dbReference type="PANTHER" id="PTHR12792:SF0">
    <property type="entry name" value="SEPARIN"/>
    <property type="match status" value="1"/>
</dbReference>
<feature type="region of interest" description="Disordered" evidence="6">
    <location>
        <begin position="1765"/>
        <end position="1796"/>
    </location>
</feature>
<evidence type="ECO:0000313" key="8">
    <source>
        <dbReference type="EMBL" id="PSC72988.1"/>
    </source>
</evidence>
<comment type="catalytic activity">
    <reaction evidence="1">
        <text>All bonds known to be hydrolyzed by this endopeptidase have arginine in P1 and an acidic residue in P4. P6 is often occupied by an acidic residue or by a hydroxy-amino-acid residue, the phosphorylation of which enhances cleavage.</text>
        <dbReference type="EC" id="3.4.22.49"/>
    </reaction>
</comment>
<accession>A0A2P6VFY7</accession>
<evidence type="ECO:0000256" key="3">
    <source>
        <dbReference type="ARBA" id="ARBA00022801"/>
    </source>
</evidence>
<feature type="compositionally biased region" description="Low complexity" evidence="6">
    <location>
        <begin position="1647"/>
        <end position="1668"/>
    </location>
</feature>
<feature type="compositionally biased region" description="Low complexity" evidence="6">
    <location>
        <begin position="1141"/>
        <end position="1151"/>
    </location>
</feature>
<feature type="region of interest" description="Disordered" evidence="6">
    <location>
        <begin position="638"/>
        <end position="663"/>
    </location>
</feature>
<name>A0A2P6VFY7_9CHLO</name>
<protein>
    <recommendedName>
        <fullName evidence="2">separase</fullName>
        <ecNumber evidence="2">3.4.22.49</ecNumber>
    </recommendedName>
</protein>
<comment type="caution">
    <text evidence="8">The sequence shown here is derived from an EMBL/GenBank/DDBJ whole genome shotgun (WGS) entry which is preliminary data.</text>
</comment>
<feature type="compositionally biased region" description="Low complexity" evidence="6">
    <location>
        <begin position="1571"/>
        <end position="1593"/>
    </location>
</feature>
<evidence type="ECO:0000256" key="6">
    <source>
        <dbReference type="SAM" id="MobiDB-lite"/>
    </source>
</evidence>
<dbReference type="InterPro" id="IPR030397">
    <property type="entry name" value="SEPARIN_core_dom"/>
</dbReference>